<reference evidence="2" key="1">
    <citation type="submission" date="2013-07" db="EMBL/GenBank/DDBJ databases">
        <title>Transcriptome sequencing and developmental regulation of gene expression in Anopheles aquasalis.</title>
        <authorList>
            <consortium name="Brazilian Malaria Network (MCT/CNPq/MS/SCTIE/DECIT/PRONEX 555648/2009-5) and Research Network on Bioactive Molecules from Arthropod Vectors (NAP-MOBIARVE"/>
            <consortium name="University of Sao Paulo)"/>
            <person name="Marinotti O."/>
            <person name="Ribeiro J.M.C."/>
            <person name="Costa-da-Silva A.L."/>
            <person name="Silva M.C.P."/>
            <person name="Lopes A.R."/>
            <person name="Barros M.S."/>
            <person name="Sa-Nunes A."/>
            <person name="Konjin B.B."/>
            <person name="Carvalho E."/>
            <person name="Suesdek L."/>
            <person name="Silva-Neto M.A.C."/>
            <person name="Capurro M.L."/>
        </authorList>
    </citation>
    <scope>NUCLEOTIDE SEQUENCE</scope>
    <source>
        <tissue evidence="2">Whole body</tissue>
    </source>
</reference>
<sequence>MGCCCCCCCRCCCEPNCRFYCSRYYMSFYKFYLHTQTHPDRQTDRQTATQRRSKDAVQFVQCLTVVNDQFEEPFYLNLMMRPSICAIISLADSPSQ</sequence>
<dbReference type="InterPro" id="IPR013087">
    <property type="entry name" value="Znf_C2H2_type"/>
</dbReference>
<evidence type="ECO:0000313" key="2">
    <source>
        <dbReference type="EMBL" id="JAA99411.1"/>
    </source>
</evidence>
<proteinExistence type="evidence at transcript level"/>
<evidence type="ECO:0000259" key="1">
    <source>
        <dbReference type="PROSITE" id="PS00028"/>
    </source>
</evidence>
<dbReference type="AlphaFoldDB" id="T1DQZ7"/>
<accession>T1DQZ7</accession>
<dbReference type="PROSITE" id="PS00028">
    <property type="entry name" value="ZINC_FINGER_C2H2_1"/>
    <property type="match status" value="1"/>
</dbReference>
<dbReference type="EMBL" id="GAMD01002179">
    <property type="protein sequence ID" value="JAA99411.1"/>
    <property type="molecule type" value="mRNA"/>
</dbReference>
<organism evidence="2">
    <name type="scientific">Anopheles aquasalis</name>
    <name type="common">Malaria mosquito</name>
    <dbReference type="NCBI Taxonomy" id="42839"/>
    <lineage>
        <taxon>Eukaryota</taxon>
        <taxon>Metazoa</taxon>
        <taxon>Ecdysozoa</taxon>
        <taxon>Arthropoda</taxon>
        <taxon>Hexapoda</taxon>
        <taxon>Insecta</taxon>
        <taxon>Pterygota</taxon>
        <taxon>Neoptera</taxon>
        <taxon>Endopterygota</taxon>
        <taxon>Diptera</taxon>
        <taxon>Nematocera</taxon>
        <taxon>Culicoidea</taxon>
        <taxon>Culicidae</taxon>
        <taxon>Anophelinae</taxon>
        <taxon>Anopheles</taxon>
    </lineage>
</organism>
<name>T1DQZ7_ANOAQ</name>
<feature type="domain" description="C2H2-type" evidence="1">
    <location>
        <begin position="17"/>
        <end position="38"/>
    </location>
</feature>
<protein>
    <recommendedName>
        <fullName evidence="1">C2H2-type domain-containing protein</fullName>
    </recommendedName>
</protein>